<dbReference type="InterPro" id="IPR011990">
    <property type="entry name" value="TPR-like_helical_dom_sf"/>
</dbReference>
<accession>A0A419SC04</accession>
<dbReference type="InterPro" id="IPR033985">
    <property type="entry name" value="SusD-like_N"/>
</dbReference>
<dbReference type="SUPFAM" id="SSF48452">
    <property type="entry name" value="TPR-like"/>
    <property type="match status" value="1"/>
</dbReference>
<reference evidence="8 9" key="1">
    <citation type="submission" date="2016-07" db="EMBL/GenBank/DDBJ databases">
        <title>Genome of Pelobium manganitolerans.</title>
        <authorList>
            <person name="Wu S."/>
            <person name="Wang G."/>
        </authorList>
    </citation>
    <scope>NUCLEOTIDE SEQUENCE [LARGE SCALE GENOMIC DNA]</scope>
    <source>
        <strain evidence="8 9">YS-25</strain>
    </source>
</reference>
<keyword evidence="4" id="KW-0472">Membrane</keyword>
<dbReference type="OrthoDB" id="630434at2"/>
<keyword evidence="9" id="KW-1185">Reference proteome</keyword>
<evidence type="ECO:0000313" key="9">
    <source>
        <dbReference type="Proteomes" id="UP000283433"/>
    </source>
</evidence>
<feature type="domain" description="SusD-like N-terminal" evidence="7">
    <location>
        <begin position="91"/>
        <end position="239"/>
    </location>
</feature>
<sequence length="521" mass="58622">MKHKILLFAAFTLLFATSCEKDFLDEEPSEYLSPEQIAKASEKDPSLLKGSIAGLYALMYQAETGGTTDHDDFGQKGYDIYSDMISSDMVLGNTIYGWYSTLAKYQSTTDYTRIDAYKPWRYYYKIILGANTVIQALGGNDEEPTLADNKYIMGQAKAMRAYAYFYLAQFYSKGYGDGNAKILPIYIDTDSPNQPLSTTKEVYDLIIEDLTQAVTYLDGFSRDSKSQINKYVAEGLLAYAYAARGSNEDLAKVITLTEDVITNSGLRLNNANELVAKLDANGKLLNPESGFNNINNASWMWGTDLTLASNLDLVSWYGQVDIFSYSYAWAGDPKIIDKGLYDKIRSDDIRKNQFDPEVGGIESLPIYADEGYEEGDLDFTPVNKFFAPERIIGGQRQITTDYLYMRLEEMYLLNAEAKARLNQDGPARDELKLLLASRVADISYLDGLSGQALKDEVYLQTRIELWGEGKTYLAMKRNKMTVTRGPNHIYFPDESFPYNDDKLDFPIPQAEIINNPAITGN</sequence>
<dbReference type="Gene3D" id="1.25.40.390">
    <property type="match status" value="1"/>
</dbReference>
<dbReference type="Pfam" id="PF14322">
    <property type="entry name" value="SusD-like_3"/>
    <property type="match status" value="1"/>
</dbReference>
<feature type="domain" description="RagB/SusD" evidence="6">
    <location>
        <begin position="382"/>
        <end position="521"/>
    </location>
</feature>
<evidence type="ECO:0000256" key="1">
    <source>
        <dbReference type="ARBA" id="ARBA00004442"/>
    </source>
</evidence>
<dbReference type="PROSITE" id="PS51257">
    <property type="entry name" value="PROKAR_LIPOPROTEIN"/>
    <property type="match status" value="1"/>
</dbReference>
<dbReference type="Proteomes" id="UP000283433">
    <property type="component" value="Unassembled WGS sequence"/>
</dbReference>
<keyword evidence="3" id="KW-0732">Signal</keyword>
<dbReference type="RefSeq" id="WP_120180271.1">
    <property type="nucleotide sequence ID" value="NZ_MBTA01000001.1"/>
</dbReference>
<evidence type="ECO:0000313" key="8">
    <source>
        <dbReference type="EMBL" id="RKD20354.1"/>
    </source>
</evidence>
<dbReference type="InterPro" id="IPR012944">
    <property type="entry name" value="SusD_RagB_dom"/>
</dbReference>
<evidence type="ECO:0000259" key="7">
    <source>
        <dbReference type="Pfam" id="PF14322"/>
    </source>
</evidence>
<gene>
    <name evidence="8" type="ORF">BCY91_01680</name>
</gene>
<proteinExistence type="inferred from homology"/>
<evidence type="ECO:0000256" key="2">
    <source>
        <dbReference type="ARBA" id="ARBA00006275"/>
    </source>
</evidence>
<keyword evidence="5" id="KW-0998">Cell outer membrane</keyword>
<organism evidence="8 9">
    <name type="scientific">Pelobium manganitolerans</name>
    <dbReference type="NCBI Taxonomy" id="1842495"/>
    <lineage>
        <taxon>Bacteria</taxon>
        <taxon>Pseudomonadati</taxon>
        <taxon>Bacteroidota</taxon>
        <taxon>Sphingobacteriia</taxon>
        <taxon>Sphingobacteriales</taxon>
        <taxon>Sphingobacteriaceae</taxon>
        <taxon>Pelobium</taxon>
    </lineage>
</organism>
<evidence type="ECO:0000256" key="5">
    <source>
        <dbReference type="ARBA" id="ARBA00023237"/>
    </source>
</evidence>
<dbReference type="AlphaFoldDB" id="A0A419SC04"/>
<comment type="caution">
    <text evidence="8">The sequence shown here is derived from an EMBL/GenBank/DDBJ whole genome shotgun (WGS) entry which is preliminary data.</text>
</comment>
<dbReference type="EMBL" id="MBTA01000001">
    <property type="protein sequence ID" value="RKD20354.1"/>
    <property type="molecule type" value="Genomic_DNA"/>
</dbReference>
<evidence type="ECO:0000259" key="6">
    <source>
        <dbReference type="Pfam" id="PF07980"/>
    </source>
</evidence>
<protein>
    <submittedName>
        <fullName evidence="8">Glycan metabolism protein RagB</fullName>
    </submittedName>
</protein>
<dbReference type="Pfam" id="PF07980">
    <property type="entry name" value="SusD_RagB"/>
    <property type="match status" value="1"/>
</dbReference>
<comment type="subcellular location">
    <subcellularLocation>
        <location evidence="1">Cell outer membrane</location>
    </subcellularLocation>
</comment>
<evidence type="ECO:0000256" key="4">
    <source>
        <dbReference type="ARBA" id="ARBA00023136"/>
    </source>
</evidence>
<name>A0A419SC04_9SPHI</name>
<comment type="similarity">
    <text evidence="2">Belongs to the SusD family.</text>
</comment>
<evidence type="ECO:0000256" key="3">
    <source>
        <dbReference type="ARBA" id="ARBA00022729"/>
    </source>
</evidence>
<dbReference type="GO" id="GO:0009279">
    <property type="term" value="C:cell outer membrane"/>
    <property type="evidence" value="ECO:0007669"/>
    <property type="project" value="UniProtKB-SubCell"/>
</dbReference>